<dbReference type="InterPro" id="IPR013761">
    <property type="entry name" value="SAM/pointed_sf"/>
</dbReference>
<evidence type="ECO:0000313" key="5">
    <source>
        <dbReference type="Proteomes" id="UP000332933"/>
    </source>
</evidence>
<evidence type="ECO:0000256" key="1">
    <source>
        <dbReference type="SAM" id="MobiDB-lite"/>
    </source>
</evidence>
<gene>
    <name evidence="4" type="primary">Aste57867_11922</name>
    <name evidence="3" type="ORF">As57867_011877</name>
    <name evidence="4" type="ORF">ASTE57867_11922</name>
</gene>
<feature type="compositionally biased region" description="Acidic residues" evidence="1">
    <location>
        <begin position="161"/>
        <end position="170"/>
    </location>
</feature>
<feature type="compositionally biased region" description="Polar residues" evidence="1">
    <location>
        <begin position="1"/>
        <end position="21"/>
    </location>
</feature>
<keyword evidence="5" id="KW-1185">Reference proteome</keyword>
<dbReference type="Pfam" id="PF00536">
    <property type="entry name" value="SAM_1"/>
    <property type="match status" value="1"/>
</dbReference>
<dbReference type="SUPFAM" id="SSF47769">
    <property type="entry name" value="SAM/Pointed domain"/>
    <property type="match status" value="1"/>
</dbReference>
<name>A0A485KUV3_9STRA</name>
<dbReference type="PROSITE" id="PS50105">
    <property type="entry name" value="SAM_DOMAIN"/>
    <property type="match status" value="1"/>
</dbReference>
<dbReference type="AlphaFoldDB" id="A0A485KUV3"/>
<feature type="domain" description="SAM" evidence="2">
    <location>
        <begin position="204"/>
        <end position="278"/>
    </location>
</feature>
<evidence type="ECO:0000259" key="2">
    <source>
        <dbReference type="PROSITE" id="PS50105"/>
    </source>
</evidence>
<sequence length="279" mass="30722">MDEASWTSLPANDTPGSNNSVWGRLPGRDAIQQTLAGSIPSRETLWNGIGAVPGAMAAAPACIAGAFGNCFSSARRMQFDQDTKRSLLSNLYHDDSRVNIRDAEVENATLELRRRIQKAEYEKHRRLEVEDEKKLKQKAAKKKMSAAATDGSNQVDHDDGNDTDPSDEPEFTSPAGVKAADIRKMSVDELLSLDGNQAEVASSFEGGKLRKWLAEVDGNKSMEYVSYASSFEKQGFHSIKELSTLDEDDVDRALTEVGVNKFAHRARLRKAILRLSHVP</sequence>
<feature type="region of interest" description="Disordered" evidence="1">
    <location>
        <begin position="1"/>
        <end position="25"/>
    </location>
</feature>
<dbReference type="Proteomes" id="UP000332933">
    <property type="component" value="Unassembled WGS sequence"/>
</dbReference>
<reference evidence="3" key="2">
    <citation type="submission" date="2019-06" db="EMBL/GenBank/DDBJ databases">
        <title>Genomics analysis of Aphanomyces spp. identifies a new class of oomycete effector associated with host adaptation.</title>
        <authorList>
            <person name="Gaulin E."/>
        </authorList>
    </citation>
    <scope>NUCLEOTIDE SEQUENCE</scope>
    <source>
        <strain evidence="3">CBS 578.67</strain>
    </source>
</reference>
<dbReference type="OrthoDB" id="68016at2759"/>
<dbReference type="InterPro" id="IPR001660">
    <property type="entry name" value="SAM"/>
</dbReference>
<reference evidence="4 5" key="1">
    <citation type="submission" date="2019-03" db="EMBL/GenBank/DDBJ databases">
        <authorList>
            <person name="Gaulin E."/>
            <person name="Dumas B."/>
        </authorList>
    </citation>
    <scope>NUCLEOTIDE SEQUENCE [LARGE SCALE GENOMIC DNA]</scope>
    <source>
        <strain evidence="4">CBS 568.67</strain>
    </source>
</reference>
<dbReference type="EMBL" id="CAADRA010005343">
    <property type="protein sequence ID" value="VFT88777.1"/>
    <property type="molecule type" value="Genomic_DNA"/>
</dbReference>
<accession>A0A485KUV3</accession>
<evidence type="ECO:0000313" key="3">
    <source>
        <dbReference type="EMBL" id="KAF0697370.1"/>
    </source>
</evidence>
<evidence type="ECO:0000313" key="4">
    <source>
        <dbReference type="EMBL" id="VFT88777.1"/>
    </source>
</evidence>
<proteinExistence type="predicted"/>
<organism evidence="4 5">
    <name type="scientific">Aphanomyces stellatus</name>
    <dbReference type="NCBI Taxonomy" id="120398"/>
    <lineage>
        <taxon>Eukaryota</taxon>
        <taxon>Sar</taxon>
        <taxon>Stramenopiles</taxon>
        <taxon>Oomycota</taxon>
        <taxon>Saprolegniomycetes</taxon>
        <taxon>Saprolegniales</taxon>
        <taxon>Verrucalvaceae</taxon>
        <taxon>Aphanomyces</taxon>
    </lineage>
</organism>
<feature type="compositionally biased region" description="Basic residues" evidence="1">
    <location>
        <begin position="135"/>
        <end position="144"/>
    </location>
</feature>
<dbReference type="Gene3D" id="1.10.150.50">
    <property type="entry name" value="Transcription Factor, Ets-1"/>
    <property type="match status" value="1"/>
</dbReference>
<dbReference type="EMBL" id="VJMH01005322">
    <property type="protein sequence ID" value="KAF0697370.1"/>
    <property type="molecule type" value="Genomic_DNA"/>
</dbReference>
<feature type="region of interest" description="Disordered" evidence="1">
    <location>
        <begin position="131"/>
        <end position="178"/>
    </location>
</feature>
<protein>
    <submittedName>
        <fullName evidence="4">Aste57867_11922 protein</fullName>
    </submittedName>
</protein>